<feature type="transmembrane region" description="Helical" evidence="1">
    <location>
        <begin position="116"/>
        <end position="140"/>
    </location>
</feature>
<feature type="transmembrane region" description="Helical" evidence="1">
    <location>
        <begin position="184"/>
        <end position="208"/>
    </location>
</feature>
<dbReference type="RefSeq" id="WP_017014837.1">
    <property type="nucleotide sequence ID" value="NZ_FOWR01000003.1"/>
</dbReference>
<dbReference type="Pfam" id="PF02517">
    <property type="entry name" value="Rce1-like"/>
    <property type="match status" value="1"/>
</dbReference>
<dbReference type="InterPro" id="IPR003675">
    <property type="entry name" value="Rce1/LyrA-like_dom"/>
</dbReference>
<proteinExistence type="predicted"/>
<dbReference type="Proteomes" id="UP000182692">
    <property type="component" value="Unassembled WGS sequence"/>
</dbReference>
<organism evidence="3 4">
    <name type="scientific">Enterovibrio norvegicus DSM 15893</name>
    <dbReference type="NCBI Taxonomy" id="1121869"/>
    <lineage>
        <taxon>Bacteria</taxon>
        <taxon>Pseudomonadati</taxon>
        <taxon>Pseudomonadota</taxon>
        <taxon>Gammaproteobacteria</taxon>
        <taxon>Vibrionales</taxon>
        <taxon>Vibrionaceae</taxon>
        <taxon>Enterovibrio</taxon>
    </lineage>
</organism>
<dbReference type="GO" id="GO:0004175">
    <property type="term" value="F:endopeptidase activity"/>
    <property type="evidence" value="ECO:0007669"/>
    <property type="project" value="UniProtKB-ARBA"/>
</dbReference>
<name>A0A1I5KG19_9GAMM</name>
<feature type="transmembrane region" description="Helical" evidence="1">
    <location>
        <begin position="220"/>
        <end position="253"/>
    </location>
</feature>
<gene>
    <name evidence="3" type="ORF">SAMN03084138_00637</name>
</gene>
<evidence type="ECO:0000259" key="2">
    <source>
        <dbReference type="Pfam" id="PF02517"/>
    </source>
</evidence>
<evidence type="ECO:0000313" key="4">
    <source>
        <dbReference type="Proteomes" id="UP000182692"/>
    </source>
</evidence>
<keyword evidence="1" id="KW-0812">Transmembrane</keyword>
<dbReference type="GeneID" id="35872754"/>
<reference evidence="3 4" key="1">
    <citation type="submission" date="2016-10" db="EMBL/GenBank/DDBJ databases">
        <authorList>
            <person name="de Groot N.N."/>
        </authorList>
    </citation>
    <scope>NUCLEOTIDE SEQUENCE [LARGE SCALE GENOMIC DNA]</scope>
    <source>
        <strain evidence="3 4">DSM 15893</strain>
    </source>
</reference>
<dbReference type="AlphaFoldDB" id="A0A1I5KG19"/>
<dbReference type="EMBL" id="FOWR01000003">
    <property type="protein sequence ID" value="SFO84005.1"/>
    <property type="molecule type" value="Genomic_DNA"/>
</dbReference>
<keyword evidence="1" id="KW-1133">Transmembrane helix</keyword>
<evidence type="ECO:0000313" key="3">
    <source>
        <dbReference type="EMBL" id="SFO84005.1"/>
    </source>
</evidence>
<feature type="transmembrane region" description="Helical" evidence="1">
    <location>
        <begin position="32"/>
        <end position="62"/>
    </location>
</feature>
<accession>A0A1I5KG19</accession>
<feature type="domain" description="CAAX prenyl protease 2/Lysostaphin resistance protein A-like" evidence="2">
    <location>
        <begin position="183"/>
        <end position="273"/>
    </location>
</feature>
<keyword evidence="1" id="KW-0472">Membrane</keyword>
<sequence length="286" mass="31914">MTLQAIAWLWVPLFLAITASFARQKATSFAMLGFFLVGAFVFERIDLFALLSTLSIFGLAYYLPLQPTSSRWTLQLAVGWGILIVWSVMLFLHLVPGFNNLQVLDNVIAGPNSAPFSLYLNVDKPLAFFALLLAYPMLLGQQAPEAKRKTQLSLVLIALLFLFSLLPIAAYLGALKPELHLPPWWWLFALNNLLLTCVAEEALFRGLIQQSLSRRFDWRIALIIASLLFGIAHFSGGILLVVFATLAGLGYGFIFHVTGRLWCAVLAHFLFNFAHLAFFTYPVVSS</sequence>
<feature type="transmembrane region" description="Helical" evidence="1">
    <location>
        <begin position="152"/>
        <end position="172"/>
    </location>
</feature>
<dbReference type="STRING" id="1121869.SAMN03084138_00637"/>
<feature type="transmembrane region" description="Helical" evidence="1">
    <location>
        <begin position="259"/>
        <end position="284"/>
    </location>
</feature>
<dbReference type="GO" id="GO:0080120">
    <property type="term" value="P:CAAX-box protein maturation"/>
    <property type="evidence" value="ECO:0007669"/>
    <property type="project" value="UniProtKB-ARBA"/>
</dbReference>
<protein>
    <recommendedName>
        <fullName evidence="2">CAAX prenyl protease 2/Lysostaphin resistance protein A-like domain-containing protein</fullName>
    </recommendedName>
</protein>
<dbReference type="OrthoDB" id="5322702at2"/>
<feature type="transmembrane region" description="Helical" evidence="1">
    <location>
        <begin position="74"/>
        <end position="96"/>
    </location>
</feature>
<evidence type="ECO:0000256" key="1">
    <source>
        <dbReference type="SAM" id="Phobius"/>
    </source>
</evidence>